<comment type="similarity">
    <text evidence="8">Belongs to the pentraxin family.</text>
</comment>
<dbReference type="SUPFAM" id="SSF49899">
    <property type="entry name" value="Concanavalin A-like lectins/glucanases"/>
    <property type="match status" value="1"/>
</dbReference>
<protein>
    <submittedName>
        <fullName evidence="11">Mucosal pentraxin</fullName>
    </submittedName>
</protein>
<dbReference type="InterPro" id="IPR051005">
    <property type="entry name" value="Pentraxin_domain"/>
</dbReference>
<dbReference type="KEGG" id="cbai:105069493"/>
<dbReference type="Proteomes" id="UP001732780">
    <property type="component" value="Chromosome 21"/>
</dbReference>
<dbReference type="InterPro" id="IPR001759">
    <property type="entry name" value="PTX_dom"/>
</dbReference>
<sequence>MLGNSMSPLGHFLVGDLNRTAQQETEQLKEKGKTLQLKQQIRKYTNLFLNHIRVQLMFTIYSFAFCYWYKGCAPEAQYKKPDSEHLSITTAAASCPLLPPKECTMEKLLPGVLLLVFLSEGMTHSDLGGKAFIFPEESNTAYVSLIPRLKKPLKNFTLCLKAFTDLSRSYSLFSYSTKSRDNELLLFVSKVGEYMLHVGNAAVTFKVPPSPYAPVHLCASWESASGIAELWVNGKPMGRKGLQKGYYVKQEASIILGQEQDSFGGSFDAKQSFVGEIWDVSLWDRVVPLRDMCASCYNGNVLSWQALTYKDKGYVVVKPKLWA</sequence>
<dbReference type="GO" id="GO:0046872">
    <property type="term" value="F:metal ion binding"/>
    <property type="evidence" value="ECO:0007669"/>
    <property type="project" value="UniProtKB-KW"/>
</dbReference>
<name>A0A9W3EQP0_CAMBA</name>
<dbReference type="Pfam" id="PF00354">
    <property type="entry name" value="Pentaxin"/>
    <property type="match status" value="1"/>
</dbReference>
<dbReference type="Gene3D" id="2.60.120.200">
    <property type="match status" value="1"/>
</dbReference>
<evidence type="ECO:0000313" key="11">
    <source>
        <dbReference type="RefSeq" id="XP_010953912.3"/>
    </source>
</evidence>
<organism evidence="10 11">
    <name type="scientific">Camelus bactrianus</name>
    <name type="common">Bactrian camel</name>
    <dbReference type="NCBI Taxonomy" id="9837"/>
    <lineage>
        <taxon>Eukaryota</taxon>
        <taxon>Metazoa</taxon>
        <taxon>Chordata</taxon>
        <taxon>Craniata</taxon>
        <taxon>Vertebrata</taxon>
        <taxon>Euteleostomi</taxon>
        <taxon>Mammalia</taxon>
        <taxon>Eutheria</taxon>
        <taxon>Laurasiatheria</taxon>
        <taxon>Artiodactyla</taxon>
        <taxon>Tylopoda</taxon>
        <taxon>Camelidae</taxon>
        <taxon>Camelus</taxon>
    </lineage>
</organism>
<evidence type="ECO:0000256" key="5">
    <source>
        <dbReference type="ARBA" id="ARBA00022729"/>
    </source>
</evidence>
<evidence type="ECO:0000256" key="6">
    <source>
        <dbReference type="ARBA" id="ARBA00022837"/>
    </source>
</evidence>
<keyword evidence="4" id="KW-0479">Metal-binding</keyword>
<gene>
    <name evidence="11" type="primary">LOC105069493</name>
</gene>
<evidence type="ECO:0000256" key="4">
    <source>
        <dbReference type="ARBA" id="ARBA00022723"/>
    </source>
</evidence>
<comment type="cofactor">
    <cofactor evidence="1">
        <name>Ca(2+)</name>
        <dbReference type="ChEBI" id="CHEBI:29108"/>
    </cofactor>
</comment>
<keyword evidence="6" id="KW-0106">Calcium</keyword>
<keyword evidence="10" id="KW-1185">Reference proteome</keyword>
<evidence type="ECO:0000256" key="3">
    <source>
        <dbReference type="ARBA" id="ARBA00022525"/>
    </source>
</evidence>
<dbReference type="RefSeq" id="XP_010953912.3">
    <property type="nucleotide sequence ID" value="XM_010955610.3"/>
</dbReference>
<dbReference type="PROSITE" id="PS00289">
    <property type="entry name" value="PTX_1"/>
    <property type="match status" value="1"/>
</dbReference>
<dbReference type="FunFam" id="2.60.120.200:FF:000070">
    <property type="entry name" value="Serum amyloid P-component"/>
    <property type="match status" value="1"/>
</dbReference>
<evidence type="ECO:0000256" key="1">
    <source>
        <dbReference type="ARBA" id="ARBA00001913"/>
    </source>
</evidence>
<evidence type="ECO:0000256" key="8">
    <source>
        <dbReference type="ARBA" id="ARBA00038102"/>
    </source>
</evidence>
<evidence type="ECO:0000313" key="10">
    <source>
        <dbReference type="Proteomes" id="UP001732780"/>
    </source>
</evidence>
<keyword evidence="3" id="KW-0964">Secreted</keyword>
<dbReference type="PRINTS" id="PR00895">
    <property type="entry name" value="PENTAXIN"/>
</dbReference>
<proteinExistence type="inferred from homology"/>
<reference evidence="11" key="1">
    <citation type="submission" date="2025-08" db="UniProtKB">
        <authorList>
            <consortium name="RefSeq"/>
        </authorList>
    </citation>
    <scope>IDENTIFICATION</scope>
    <source>
        <tissue evidence="11">Blood</tissue>
    </source>
</reference>
<dbReference type="GO" id="GO:0001849">
    <property type="term" value="F:complement component C1q complex binding"/>
    <property type="evidence" value="ECO:0007669"/>
    <property type="project" value="TreeGrafter"/>
</dbReference>
<accession>A0A9W3EQP0</accession>
<evidence type="ECO:0000256" key="2">
    <source>
        <dbReference type="ARBA" id="ARBA00004613"/>
    </source>
</evidence>
<dbReference type="CDD" id="cd00152">
    <property type="entry name" value="PTX"/>
    <property type="match status" value="1"/>
</dbReference>
<dbReference type="PROSITE" id="PS51828">
    <property type="entry name" value="PTX_2"/>
    <property type="match status" value="1"/>
</dbReference>
<dbReference type="SMART" id="SM00159">
    <property type="entry name" value="PTX"/>
    <property type="match status" value="1"/>
</dbReference>
<comment type="subcellular location">
    <subcellularLocation>
        <location evidence="2">Secreted</location>
    </subcellularLocation>
</comment>
<evidence type="ECO:0000256" key="7">
    <source>
        <dbReference type="ARBA" id="ARBA00023157"/>
    </source>
</evidence>
<dbReference type="AlphaFoldDB" id="A0A9W3EQP0"/>
<dbReference type="PANTHER" id="PTHR45869:SF6">
    <property type="entry name" value="MUCOSAL PENTRAXIN-RELATED"/>
    <property type="match status" value="1"/>
</dbReference>
<evidence type="ECO:0000256" key="9">
    <source>
        <dbReference type="PROSITE-ProRule" id="PRU01172"/>
    </source>
</evidence>
<dbReference type="GO" id="GO:0045087">
    <property type="term" value="P:innate immune response"/>
    <property type="evidence" value="ECO:0007669"/>
    <property type="project" value="TreeGrafter"/>
</dbReference>
<dbReference type="InterPro" id="IPR013320">
    <property type="entry name" value="ConA-like_dom_sf"/>
</dbReference>
<dbReference type="GO" id="GO:0005615">
    <property type="term" value="C:extracellular space"/>
    <property type="evidence" value="ECO:0007669"/>
    <property type="project" value="TreeGrafter"/>
</dbReference>
<keyword evidence="5" id="KW-0732">Signal</keyword>
<dbReference type="InterPro" id="IPR030476">
    <property type="entry name" value="Pentaxin_CS"/>
</dbReference>
<dbReference type="PANTHER" id="PTHR45869">
    <property type="entry name" value="C-REACTIVE PROTEIN-RELATED"/>
    <property type="match status" value="1"/>
</dbReference>
<keyword evidence="7 9" id="KW-1015">Disulfide bond</keyword>